<organism evidence="1 2">
    <name type="scientific">Dissostichus mawsoni</name>
    <name type="common">Antarctic cod</name>
    <dbReference type="NCBI Taxonomy" id="36200"/>
    <lineage>
        <taxon>Eukaryota</taxon>
        <taxon>Metazoa</taxon>
        <taxon>Chordata</taxon>
        <taxon>Craniata</taxon>
        <taxon>Vertebrata</taxon>
        <taxon>Euteleostomi</taxon>
        <taxon>Actinopterygii</taxon>
        <taxon>Neopterygii</taxon>
        <taxon>Teleostei</taxon>
        <taxon>Neoteleostei</taxon>
        <taxon>Acanthomorphata</taxon>
        <taxon>Eupercaria</taxon>
        <taxon>Perciformes</taxon>
        <taxon>Notothenioidei</taxon>
        <taxon>Nototheniidae</taxon>
        <taxon>Dissostichus</taxon>
    </lineage>
</organism>
<evidence type="ECO:0000313" key="2">
    <source>
        <dbReference type="Proteomes" id="UP000518266"/>
    </source>
</evidence>
<dbReference type="Proteomes" id="UP000518266">
    <property type="component" value="Unassembled WGS sequence"/>
</dbReference>
<keyword evidence="2" id="KW-1185">Reference proteome</keyword>
<sequence>MVFIFSPRGLNVPAEATEWRQHSGGSSLSAGPGGPVYGPGGSVYGLDDTVYGPDQRLKAPEGTASPKPLGQLCFSVLTALGTQVPGTPEPLGQLCSSDLKALGTQVPGAPKPLGQSLLSKVLSLLMNVPFTCKSDAPSIRSSTTVSMLTAGDMLSEDPSDHRPLKDP</sequence>
<accession>A0A7J5X9M9</accession>
<dbReference type="EMBL" id="JAAKFY010000026">
    <property type="protein sequence ID" value="KAF3833716.1"/>
    <property type="molecule type" value="Genomic_DNA"/>
</dbReference>
<reference evidence="1 2" key="1">
    <citation type="submission" date="2020-03" db="EMBL/GenBank/DDBJ databases">
        <title>Dissostichus mawsoni Genome sequencing and assembly.</title>
        <authorList>
            <person name="Park H."/>
        </authorList>
    </citation>
    <scope>NUCLEOTIDE SEQUENCE [LARGE SCALE GENOMIC DNA]</scope>
    <source>
        <strain evidence="1">DM0001</strain>
        <tissue evidence="1">Muscle</tissue>
    </source>
</reference>
<gene>
    <name evidence="1" type="ORF">F7725_024920</name>
</gene>
<evidence type="ECO:0000313" key="1">
    <source>
        <dbReference type="EMBL" id="KAF3833716.1"/>
    </source>
</evidence>
<comment type="caution">
    <text evidence="1">The sequence shown here is derived from an EMBL/GenBank/DDBJ whole genome shotgun (WGS) entry which is preliminary data.</text>
</comment>
<protein>
    <submittedName>
        <fullName evidence="1">Uncharacterized protein</fullName>
    </submittedName>
</protein>
<name>A0A7J5X9M9_DISMA</name>
<proteinExistence type="predicted"/>
<dbReference type="AlphaFoldDB" id="A0A7J5X9M9"/>